<feature type="transmembrane region" description="Helical" evidence="7">
    <location>
        <begin position="17"/>
        <end position="35"/>
    </location>
</feature>
<dbReference type="RefSeq" id="WP_091268623.1">
    <property type="nucleotide sequence ID" value="NZ_FNFK01000065.1"/>
</dbReference>
<dbReference type="PANTHER" id="PTHR30043">
    <property type="entry name" value="PHOSPHONATES TRANSPORT SYSTEM PERMEASE PROTEIN"/>
    <property type="match status" value="1"/>
</dbReference>
<feature type="transmembrane region" description="Helical" evidence="7">
    <location>
        <begin position="142"/>
        <end position="163"/>
    </location>
</feature>
<feature type="transmembrane region" description="Helical" evidence="7">
    <location>
        <begin position="215"/>
        <end position="233"/>
    </location>
</feature>
<dbReference type="NCBIfam" id="TIGR01097">
    <property type="entry name" value="PhnE"/>
    <property type="match status" value="1"/>
</dbReference>
<evidence type="ECO:0000313" key="9">
    <source>
        <dbReference type="EMBL" id="SDK78306.1"/>
    </source>
</evidence>
<evidence type="ECO:0000256" key="4">
    <source>
        <dbReference type="ARBA" id="ARBA00022692"/>
    </source>
</evidence>
<feature type="transmembrane region" description="Helical" evidence="7">
    <location>
        <begin position="239"/>
        <end position="259"/>
    </location>
</feature>
<evidence type="ECO:0000256" key="7">
    <source>
        <dbReference type="RuleBase" id="RU363032"/>
    </source>
</evidence>
<keyword evidence="4 7" id="KW-0812">Transmembrane</keyword>
<keyword evidence="3 7" id="KW-0813">Transport</keyword>
<dbReference type="InterPro" id="IPR005769">
    <property type="entry name" value="PhnE/PtxC"/>
</dbReference>
<feature type="domain" description="ABC transmembrane type-1" evidence="8">
    <location>
        <begin position="78"/>
        <end position="260"/>
    </location>
</feature>
<dbReference type="EMBL" id="FNFK01000065">
    <property type="protein sequence ID" value="SDK78306.1"/>
    <property type="molecule type" value="Genomic_DNA"/>
</dbReference>
<comment type="similarity">
    <text evidence="7">Belongs to the binding-protein-dependent transport system permease family.</text>
</comment>
<dbReference type="InterPro" id="IPR035906">
    <property type="entry name" value="MetI-like_sf"/>
</dbReference>
<dbReference type="GO" id="GO:0030313">
    <property type="term" value="C:cell envelope"/>
    <property type="evidence" value="ECO:0007669"/>
    <property type="project" value="UniProtKB-SubCell"/>
</dbReference>
<dbReference type="GO" id="GO:0015416">
    <property type="term" value="F:ABC-type phosphonate transporter activity"/>
    <property type="evidence" value="ECO:0007669"/>
    <property type="project" value="InterPro"/>
</dbReference>
<dbReference type="Proteomes" id="UP000199433">
    <property type="component" value="Unassembled WGS sequence"/>
</dbReference>
<dbReference type="PANTHER" id="PTHR30043:SF8">
    <property type="entry name" value="ABC TRANSPORTER, PERMEASE PROTEIN CC0363, PUTATIVE-RELATED"/>
    <property type="match status" value="1"/>
</dbReference>
<keyword evidence="6 7" id="KW-0472">Membrane</keyword>
<reference evidence="10" key="1">
    <citation type="submission" date="2016-10" db="EMBL/GenBank/DDBJ databases">
        <authorList>
            <person name="Varghese N."/>
            <person name="Submissions S."/>
        </authorList>
    </citation>
    <scope>NUCLEOTIDE SEQUENCE [LARGE SCALE GENOMIC DNA]</scope>
    <source>
        <strain evidence="10">DSM 19181</strain>
    </source>
</reference>
<keyword evidence="10" id="KW-1185">Reference proteome</keyword>
<dbReference type="OrthoDB" id="8557224at2"/>
<feature type="transmembrane region" description="Helical" evidence="7">
    <location>
        <begin position="114"/>
        <end position="136"/>
    </location>
</feature>
<dbReference type="Gene3D" id="1.10.3720.10">
    <property type="entry name" value="MetI-like"/>
    <property type="match status" value="1"/>
</dbReference>
<evidence type="ECO:0000256" key="5">
    <source>
        <dbReference type="ARBA" id="ARBA00022989"/>
    </source>
</evidence>
<evidence type="ECO:0000256" key="3">
    <source>
        <dbReference type="ARBA" id="ARBA00022448"/>
    </source>
</evidence>
<dbReference type="CDD" id="cd06261">
    <property type="entry name" value="TM_PBP2"/>
    <property type="match status" value="1"/>
</dbReference>
<proteinExistence type="inferred from homology"/>
<keyword evidence="5 7" id="KW-1133">Transmembrane helix</keyword>
<evidence type="ECO:0000256" key="6">
    <source>
        <dbReference type="ARBA" id="ARBA00023136"/>
    </source>
</evidence>
<dbReference type="STRING" id="426701.SAMN04488098_10654"/>
<evidence type="ECO:0000256" key="1">
    <source>
        <dbReference type="ARBA" id="ARBA00004141"/>
    </source>
</evidence>
<evidence type="ECO:0000256" key="2">
    <source>
        <dbReference type="ARBA" id="ARBA00004196"/>
    </source>
</evidence>
<protein>
    <submittedName>
        <fullName evidence="9">Phosphonate transport system permease protein</fullName>
    </submittedName>
</protein>
<accession>A0A1G9EQ74</accession>
<sequence>MNKAVAQQLEKAPNRKVYLSTIAIILTALIIWSFMGVNITGFDQRGTQIATNIFSGLFSPDLEFLFDFTSGGGVPGLLFETIAIAFLGTVFGSFLAIPISFLMSPSIVSRPVAFVTRLVVIFIRTIPSLVYGLMFIRVTGPGPYAGVLTMSLTSIGMISRLYVDVIENLDRGVLEAMTSMGCTTYQKVRYGILPQLFSSFLSVTIYRYDMNLRDATILGLVGAGGIGAPLIFAMRSYRWSEVGSILIGLVVLILAVEIFSNKLRERLVNG</sequence>
<dbReference type="SUPFAM" id="SSF161098">
    <property type="entry name" value="MetI-like"/>
    <property type="match status" value="1"/>
</dbReference>
<dbReference type="AlphaFoldDB" id="A0A1G9EQ74"/>
<evidence type="ECO:0000259" key="8">
    <source>
        <dbReference type="PROSITE" id="PS50928"/>
    </source>
</evidence>
<dbReference type="GO" id="GO:0005886">
    <property type="term" value="C:plasma membrane"/>
    <property type="evidence" value="ECO:0007669"/>
    <property type="project" value="UniProtKB-SubCell"/>
</dbReference>
<dbReference type="InterPro" id="IPR000515">
    <property type="entry name" value="MetI-like"/>
</dbReference>
<dbReference type="Pfam" id="PF00528">
    <property type="entry name" value="BPD_transp_1"/>
    <property type="match status" value="1"/>
</dbReference>
<name>A0A1G9EQ74_9LACT</name>
<feature type="transmembrane region" description="Helical" evidence="7">
    <location>
        <begin position="82"/>
        <end position="102"/>
    </location>
</feature>
<gene>
    <name evidence="9" type="ORF">SAMN04488098_10654</name>
</gene>
<dbReference type="PROSITE" id="PS50928">
    <property type="entry name" value="ABC_TM1"/>
    <property type="match status" value="1"/>
</dbReference>
<evidence type="ECO:0000313" key="10">
    <source>
        <dbReference type="Proteomes" id="UP000199433"/>
    </source>
</evidence>
<comment type="subcellular location">
    <subcellularLocation>
        <location evidence="2">Cell envelope</location>
    </subcellularLocation>
    <subcellularLocation>
        <location evidence="7">Cell membrane</location>
        <topology evidence="7">Multi-pass membrane protein</topology>
    </subcellularLocation>
    <subcellularLocation>
        <location evidence="1">Membrane</location>
        <topology evidence="1">Multi-pass membrane protein</topology>
    </subcellularLocation>
</comment>
<organism evidence="9 10">
    <name type="scientific">Alkalibacterium thalassium</name>
    <dbReference type="NCBI Taxonomy" id="426701"/>
    <lineage>
        <taxon>Bacteria</taxon>
        <taxon>Bacillati</taxon>
        <taxon>Bacillota</taxon>
        <taxon>Bacilli</taxon>
        <taxon>Lactobacillales</taxon>
        <taxon>Carnobacteriaceae</taxon>
        <taxon>Alkalibacterium</taxon>
    </lineage>
</organism>